<dbReference type="Gene3D" id="2.60.40.790">
    <property type="match status" value="1"/>
</dbReference>
<dbReference type="AlphaFoldDB" id="A0A8S1ZPM4"/>
<evidence type="ECO:0000313" key="4">
    <source>
        <dbReference type="Proteomes" id="UP000682877"/>
    </source>
</evidence>
<protein>
    <recommendedName>
        <fullName evidence="2">SHSP domain-containing protein</fullName>
    </recommendedName>
</protein>
<dbReference type="InterPro" id="IPR008978">
    <property type="entry name" value="HSP20-like_chaperone"/>
</dbReference>
<dbReference type="Proteomes" id="UP000682877">
    <property type="component" value="Chromosome 1"/>
</dbReference>
<dbReference type="GO" id="GO:0005634">
    <property type="term" value="C:nucleus"/>
    <property type="evidence" value="ECO:0007669"/>
    <property type="project" value="TreeGrafter"/>
</dbReference>
<name>A0A8S1ZPM4_ARAAE</name>
<proteinExistence type="inferred from homology"/>
<dbReference type="PANTHER" id="PTHR34661">
    <property type="entry name" value="INCREASED DNA METHYLATION 3"/>
    <property type="match status" value="1"/>
</dbReference>
<evidence type="ECO:0000256" key="1">
    <source>
        <dbReference type="PROSITE-ProRule" id="PRU00285"/>
    </source>
</evidence>
<evidence type="ECO:0000259" key="2">
    <source>
        <dbReference type="PROSITE" id="PS01031"/>
    </source>
</evidence>
<keyword evidence="4" id="KW-1185">Reference proteome</keyword>
<feature type="domain" description="SHSP" evidence="2">
    <location>
        <begin position="42"/>
        <end position="169"/>
    </location>
</feature>
<dbReference type="PANTHER" id="PTHR34661:SF8">
    <property type="entry name" value="ALPHA-CRYSTALLIN DOMAIN-CONTAINING PROTEIN 22.3"/>
    <property type="match status" value="1"/>
</dbReference>
<dbReference type="PROSITE" id="PS01031">
    <property type="entry name" value="SHSP"/>
    <property type="match status" value="1"/>
</dbReference>
<evidence type="ECO:0000313" key="3">
    <source>
        <dbReference type="EMBL" id="CAE5960361.1"/>
    </source>
</evidence>
<reference evidence="3" key="1">
    <citation type="submission" date="2021-01" db="EMBL/GenBank/DDBJ databases">
        <authorList>
            <person name="Bezrukov I."/>
        </authorList>
    </citation>
    <scope>NUCLEOTIDE SEQUENCE</scope>
</reference>
<accession>A0A8S1ZPM4</accession>
<dbReference type="InterPro" id="IPR002068">
    <property type="entry name" value="A-crystallin/Hsp20_dom"/>
</dbReference>
<comment type="similarity">
    <text evidence="1">Belongs to the small heat shock protein (HSP20) family.</text>
</comment>
<gene>
    <name evidence="3" type="ORF">AARE701A_LOCUS3807</name>
</gene>
<dbReference type="FunFam" id="2.60.40.790:FF:000049">
    <property type="entry name" value="Increased DNA methylation 3"/>
    <property type="match status" value="1"/>
</dbReference>
<dbReference type="InterPro" id="IPR039321">
    <property type="entry name" value="IDM2/3-like"/>
</dbReference>
<organism evidence="3 4">
    <name type="scientific">Arabidopsis arenosa</name>
    <name type="common">Sand rock-cress</name>
    <name type="synonym">Cardaminopsis arenosa</name>
    <dbReference type="NCBI Taxonomy" id="38785"/>
    <lineage>
        <taxon>Eukaryota</taxon>
        <taxon>Viridiplantae</taxon>
        <taxon>Streptophyta</taxon>
        <taxon>Embryophyta</taxon>
        <taxon>Tracheophyta</taxon>
        <taxon>Spermatophyta</taxon>
        <taxon>Magnoliopsida</taxon>
        <taxon>eudicotyledons</taxon>
        <taxon>Gunneridae</taxon>
        <taxon>Pentapetalae</taxon>
        <taxon>rosids</taxon>
        <taxon>malvids</taxon>
        <taxon>Brassicales</taxon>
        <taxon>Brassicaceae</taxon>
        <taxon>Camelineae</taxon>
        <taxon>Arabidopsis</taxon>
    </lineage>
</organism>
<dbReference type="EMBL" id="LR999451">
    <property type="protein sequence ID" value="CAE5960361.1"/>
    <property type="molecule type" value="Genomic_DNA"/>
</dbReference>
<dbReference type="SUPFAM" id="SSF49764">
    <property type="entry name" value="HSP20-like chaperones"/>
    <property type="match status" value="1"/>
</dbReference>
<dbReference type="CDD" id="cd00298">
    <property type="entry name" value="ACD_sHsps_p23-like"/>
    <property type="match status" value="1"/>
</dbReference>
<sequence>MSNGNAERVGGPAMIFLPSDSTLELTNLIAQTKTGVALTGSAAMGKIGPTIGLVDLAEFDDSYYFRVSLPGVSTNEDEFTCEIDPNGKILITGVTTTGEETVRVHNQVFKMLSQNLCPPGPFTISFQLPGPVSNKDIRGKFGSDGVLEGIVKKLNYEDRTEQPMEMDLLSLIK</sequence>